<feature type="region of interest" description="Disordered" evidence="2">
    <location>
        <begin position="489"/>
        <end position="509"/>
    </location>
</feature>
<evidence type="ECO:0000313" key="4">
    <source>
        <dbReference type="Proteomes" id="UP001516400"/>
    </source>
</evidence>
<feature type="region of interest" description="Disordered" evidence="2">
    <location>
        <begin position="22"/>
        <end position="179"/>
    </location>
</feature>
<feature type="compositionally biased region" description="Polar residues" evidence="2">
    <location>
        <begin position="309"/>
        <end position="328"/>
    </location>
</feature>
<comment type="caution">
    <text evidence="3">The sequence shown here is derived from an EMBL/GenBank/DDBJ whole genome shotgun (WGS) entry which is preliminary data.</text>
</comment>
<feature type="compositionally biased region" description="Low complexity" evidence="2">
    <location>
        <begin position="151"/>
        <end position="177"/>
    </location>
</feature>
<feature type="compositionally biased region" description="Basic and acidic residues" evidence="2">
    <location>
        <begin position="96"/>
        <end position="111"/>
    </location>
</feature>
<evidence type="ECO:0000256" key="2">
    <source>
        <dbReference type="SAM" id="MobiDB-lite"/>
    </source>
</evidence>
<protein>
    <submittedName>
        <fullName evidence="3">Uncharacterized protein</fullName>
    </submittedName>
</protein>
<sequence length="810" mass="91159">MKDYPEAQEILQALGRKRLMEVKASARLSTHHKDHHHGSHGDPKGLVDKIKNEAKGLRNVLKKSRTNRRSQESLELQPLHVTNNNKSNLKRMSRVKSHDLSQDEEREKKEGSQATPEMSTSPLGAGLPLLHRLRLLKEKQDNEERSKSFTPPLLSPSSSSIKSPPPISEEIPQEEPIGTGLPLLQRILLLKAKEEKAAKNKEREEKERLKREEERSRREEKGRRFSKMMSGSQPSSPTPPHSKTENRASFSGVLSKVTTNNVTKGFICTNKVSHSTKISLRERLKLHSSAKDANKLSSINTKLNKDSDQNVPISSSSNGSTDSRQNNFHSDETQPSKDDKPIDKQTNGLSASESVTSVSGEPHWSKLKKAAIGTSEPSTSATASPAETKKENPPASKKMKPKLVFTGRNKQYRSIDDLSPEYGGLPFVKKLKILNERQKLEELETVIKTRSFSLDIPDNQQSIDTDNLTRSQSEGCRMHQQEKHHLTTPIIASSPLHSSTESNETPERRNLKSILKKLSEDVLQIPPDAVPKSAMPEKIDSTEFKKLMRAPTIEGYASPPESATLLSTSQSLFPLTNSTADKSQGTEEVVQEKETIQVPEMEKGMQLMANKANQVKFIKATLDDEQQYFADILLAIKQVMSAHLQEMQEKFHHRFERLEEEIKNKEQIINRLRAHIFELERNTEDSFTDSIETIVGREPSWEDPTNEEQEEIEELTHHPLSPQPAWASRPRTSEHIVLNIDSTTDTDSDLGDSSDQAGSESGDFENSSNNWEIELLAAQMRQRRSASLDTNIGKPLRKRFVRGSSDDAYN</sequence>
<feature type="compositionally biased region" description="Basic and acidic residues" evidence="2">
    <location>
        <begin position="135"/>
        <end position="147"/>
    </location>
</feature>
<feature type="compositionally biased region" description="Basic and acidic residues" evidence="2">
    <location>
        <begin position="329"/>
        <end position="343"/>
    </location>
</feature>
<proteinExistence type="predicted"/>
<accession>A0ABD2MZE6</accession>
<evidence type="ECO:0000256" key="1">
    <source>
        <dbReference type="SAM" id="Coils"/>
    </source>
</evidence>
<reference evidence="3 4" key="1">
    <citation type="journal article" date="2021" name="BMC Biol.">
        <title>Horizontally acquired antibacterial genes associated with adaptive radiation of ladybird beetles.</title>
        <authorList>
            <person name="Li H.S."/>
            <person name="Tang X.F."/>
            <person name="Huang Y.H."/>
            <person name="Xu Z.Y."/>
            <person name="Chen M.L."/>
            <person name="Du X.Y."/>
            <person name="Qiu B.Y."/>
            <person name="Chen P.T."/>
            <person name="Zhang W."/>
            <person name="Slipinski A."/>
            <person name="Escalona H.E."/>
            <person name="Waterhouse R.M."/>
            <person name="Zwick A."/>
            <person name="Pang H."/>
        </authorList>
    </citation>
    <scope>NUCLEOTIDE SEQUENCE [LARGE SCALE GENOMIC DNA]</scope>
    <source>
        <strain evidence="3">SYSU2018</strain>
    </source>
</reference>
<feature type="compositionally biased region" description="Basic and acidic residues" evidence="2">
    <location>
        <begin position="195"/>
        <end position="223"/>
    </location>
</feature>
<name>A0ABD2MZE6_9CUCU</name>
<feature type="compositionally biased region" description="Basic residues" evidence="2">
    <location>
        <begin position="29"/>
        <end position="38"/>
    </location>
</feature>
<keyword evidence="1" id="KW-0175">Coiled coil</keyword>
<feature type="compositionally biased region" description="Polar residues" evidence="2">
    <location>
        <begin position="112"/>
        <end position="121"/>
    </location>
</feature>
<organism evidence="3 4">
    <name type="scientific">Cryptolaemus montrouzieri</name>
    <dbReference type="NCBI Taxonomy" id="559131"/>
    <lineage>
        <taxon>Eukaryota</taxon>
        <taxon>Metazoa</taxon>
        <taxon>Ecdysozoa</taxon>
        <taxon>Arthropoda</taxon>
        <taxon>Hexapoda</taxon>
        <taxon>Insecta</taxon>
        <taxon>Pterygota</taxon>
        <taxon>Neoptera</taxon>
        <taxon>Endopterygota</taxon>
        <taxon>Coleoptera</taxon>
        <taxon>Polyphaga</taxon>
        <taxon>Cucujiformia</taxon>
        <taxon>Coccinelloidea</taxon>
        <taxon>Coccinellidae</taxon>
        <taxon>Scymninae</taxon>
        <taxon>Scymnini</taxon>
        <taxon>Cryptolaemus</taxon>
    </lineage>
</organism>
<feature type="compositionally biased region" description="Low complexity" evidence="2">
    <location>
        <begin position="374"/>
        <end position="386"/>
    </location>
</feature>
<feature type="compositionally biased region" description="Acidic residues" evidence="2">
    <location>
        <begin position="704"/>
        <end position="713"/>
    </location>
</feature>
<dbReference type="Proteomes" id="UP001516400">
    <property type="component" value="Unassembled WGS sequence"/>
</dbReference>
<feature type="compositionally biased region" description="Polar residues" evidence="2">
    <location>
        <begin position="756"/>
        <end position="769"/>
    </location>
</feature>
<gene>
    <name evidence="3" type="ORF">HHI36_022219</name>
</gene>
<keyword evidence="4" id="KW-1185">Reference proteome</keyword>
<feature type="region of interest" description="Disordered" evidence="2">
    <location>
        <begin position="297"/>
        <end position="399"/>
    </location>
</feature>
<feature type="compositionally biased region" description="Basic and acidic residues" evidence="2">
    <location>
        <begin position="39"/>
        <end position="56"/>
    </location>
</feature>
<feature type="compositionally biased region" description="Polar residues" evidence="2">
    <location>
        <begin position="344"/>
        <end position="359"/>
    </location>
</feature>
<feature type="region of interest" description="Disordered" evidence="2">
    <location>
        <begin position="696"/>
        <end position="769"/>
    </location>
</feature>
<dbReference type="EMBL" id="JABFTP020000042">
    <property type="protein sequence ID" value="KAL3271749.1"/>
    <property type="molecule type" value="Genomic_DNA"/>
</dbReference>
<feature type="region of interest" description="Disordered" evidence="2">
    <location>
        <begin position="782"/>
        <end position="810"/>
    </location>
</feature>
<evidence type="ECO:0000313" key="3">
    <source>
        <dbReference type="EMBL" id="KAL3271749.1"/>
    </source>
</evidence>
<dbReference type="AlphaFoldDB" id="A0ABD2MZE6"/>
<feature type="coiled-coil region" evidence="1">
    <location>
        <begin position="648"/>
        <end position="682"/>
    </location>
</feature>
<feature type="region of interest" description="Disordered" evidence="2">
    <location>
        <begin position="195"/>
        <end position="252"/>
    </location>
</feature>